<evidence type="ECO:0000256" key="1">
    <source>
        <dbReference type="SAM" id="MobiDB-lite"/>
    </source>
</evidence>
<comment type="caution">
    <text evidence="2">The sequence shown here is derived from an EMBL/GenBank/DDBJ whole genome shotgun (WGS) entry which is preliminary data.</text>
</comment>
<protein>
    <submittedName>
        <fullName evidence="2">Uncharacterized protein</fullName>
    </submittedName>
</protein>
<feature type="region of interest" description="Disordered" evidence="1">
    <location>
        <begin position="34"/>
        <end position="70"/>
    </location>
</feature>
<proteinExistence type="predicted"/>
<organism evidence="2 3">
    <name type="scientific">Apiospora marii</name>
    <dbReference type="NCBI Taxonomy" id="335849"/>
    <lineage>
        <taxon>Eukaryota</taxon>
        <taxon>Fungi</taxon>
        <taxon>Dikarya</taxon>
        <taxon>Ascomycota</taxon>
        <taxon>Pezizomycotina</taxon>
        <taxon>Sordariomycetes</taxon>
        <taxon>Xylariomycetidae</taxon>
        <taxon>Amphisphaeriales</taxon>
        <taxon>Apiosporaceae</taxon>
        <taxon>Apiospora</taxon>
    </lineage>
</organism>
<sequence length="70" mass="7661">MPSHDIKSVLDTKPLSFTLNTKGGKWKCTLHSNRQALEKSRTTADRTPGIDRADSDMSISSAESTTSSQH</sequence>
<name>A0ABR1S8N8_9PEZI</name>
<feature type="compositionally biased region" description="Basic and acidic residues" evidence="1">
    <location>
        <begin position="36"/>
        <end position="55"/>
    </location>
</feature>
<evidence type="ECO:0000313" key="2">
    <source>
        <dbReference type="EMBL" id="KAK8028207.1"/>
    </source>
</evidence>
<accession>A0ABR1S8N8</accession>
<feature type="compositionally biased region" description="Low complexity" evidence="1">
    <location>
        <begin position="56"/>
        <end position="70"/>
    </location>
</feature>
<gene>
    <name evidence="2" type="ORF">PG991_005263</name>
</gene>
<evidence type="ECO:0000313" key="3">
    <source>
        <dbReference type="Proteomes" id="UP001396898"/>
    </source>
</evidence>
<dbReference type="Proteomes" id="UP001396898">
    <property type="component" value="Unassembled WGS sequence"/>
</dbReference>
<keyword evidence="3" id="KW-1185">Reference proteome</keyword>
<dbReference type="EMBL" id="JAQQWI010000007">
    <property type="protein sequence ID" value="KAK8028207.1"/>
    <property type="molecule type" value="Genomic_DNA"/>
</dbReference>
<reference evidence="2 3" key="1">
    <citation type="submission" date="2023-01" db="EMBL/GenBank/DDBJ databases">
        <title>Analysis of 21 Apiospora genomes using comparative genomics revels a genus with tremendous synthesis potential of carbohydrate active enzymes and secondary metabolites.</title>
        <authorList>
            <person name="Sorensen T."/>
        </authorList>
    </citation>
    <scope>NUCLEOTIDE SEQUENCE [LARGE SCALE GENOMIC DNA]</scope>
    <source>
        <strain evidence="2 3">CBS 20057</strain>
    </source>
</reference>